<accession>A0A3P6DGV7</accession>
<protein>
    <submittedName>
        <fullName evidence="1">Uncharacterized protein</fullName>
    </submittedName>
</protein>
<evidence type="ECO:0000313" key="1">
    <source>
        <dbReference type="EMBL" id="VDD23354.1"/>
    </source>
</evidence>
<proteinExistence type="predicted"/>
<organism evidence="1">
    <name type="scientific">Brassica campestris</name>
    <name type="common">Field mustard</name>
    <dbReference type="NCBI Taxonomy" id="3711"/>
    <lineage>
        <taxon>Eukaryota</taxon>
        <taxon>Viridiplantae</taxon>
        <taxon>Streptophyta</taxon>
        <taxon>Embryophyta</taxon>
        <taxon>Tracheophyta</taxon>
        <taxon>Spermatophyta</taxon>
        <taxon>Magnoliopsida</taxon>
        <taxon>eudicotyledons</taxon>
        <taxon>Gunneridae</taxon>
        <taxon>Pentapetalae</taxon>
        <taxon>rosids</taxon>
        <taxon>malvids</taxon>
        <taxon>Brassicales</taxon>
        <taxon>Brassicaceae</taxon>
        <taxon>Brassiceae</taxon>
        <taxon>Brassica</taxon>
    </lineage>
</organism>
<reference evidence="1" key="1">
    <citation type="submission" date="2018-11" db="EMBL/GenBank/DDBJ databases">
        <authorList>
            <consortium name="Genoscope - CEA"/>
            <person name="William W."/>
        </authorList>
    </citation>
    <scope>NUCLEOTIDE SEQUENCE</scope>
</reference>
<sequence>MLQLSTCQAFGFDFKDLVSMIQDPEHHIISPRS</sequence>
<gene>
    <name evidence="1" type="ORF">BRASC36T46063Z</name>
</gene>
<dbReference type="AlphaFoldDB" id="A0A3P6DGV7"/>
<dbReference type="EMBL" id="LR031586">
    <property type="protein sequence ID" value="VDD23354.1"/>
    <property type="molecule type" value="Genomic_DNA"/>
</dbReference>
<name>A0A3P6DGV7_BRACM</name>